<comment type="caution">
    <text evidence="16">The sequence shown here is derived from an EMBL/GenBank/DDBJ whole genome shotgun (WGS) entry which is preliminary data.</text>
</comment>
<evidence type="ECO:0000256" key="13">
    <source>
        <dbReference type="RuleBase" id="RU363011"/>
    </source>
</evidence>
<evidence type="ECO:0000259" key="15">
    <source>
        <dbReference type="SMART" id="SM00041"/>
    </source>
</evidence>
<feature type="transmembrane region" description="Helical" evidence="13">
    <location>
        <begin position="57"/>
        <end position="79"/>
    </location>
</feature>
<keyword evidence="10 13" id="KW-0496">Mitochondrion</keyword>
<feature type="domain" description="CTCK" evidence="15">
    <location>
        <begin position="184"/>
        <end position="271"/>
    </location>
</feature>
<keyword evidence="12" id="KW-1015">Disulfide bond</keyword>
<comment type="subcellular location">
    <subcellularLocation>
        <location evidence="13">Mitochondrion inner membrane</location>
        <topology evidence="13">Single-pass membrane protein</topology>
    </subcellularLocation>
    <subcellularLocation>
        <location evidence="2">Secreted</location>
    </subcellularLocation>
</comment>
<dbReference type="OrthoDB" id="8196271at2759"/>
<evidence type="ECO:0000256" key="5">
    <source>
        <dbReference type="ARBA" id="ARBA00022525"/>
    </source>
</evidence>
<evidence type="ECO:0000256" key="9">
    <source>
        <dbReference type="ARBA" id="ARBA00022989"/>
    </source>
</evidence>
<evidence type="ECO:0000313" key="16">
    <source>
        <dbReference type="EMBL" id="RMB91777.1"/>
    </source>
</evidence>
<evidence type="ECO:0000256" key="10">
    <source>
        <dbReference type="ARBA" id="ARBA00023128"/>
    </source>
</evidence>
<keyword evidence="11 13" id="KW-0472">Membrane</keyword>
<evidence type="ECO:0000256" key="2">
    <source>
        <dbReference type="ARBA" id="ARBA00004613"/>
    </source>
</evidence>
<keyword evidence="6 13" id="KW-0812">Transmembrane</keyword>
<dbReference type="InterPro" id="IPR006207">
    <property type="entry name" value="Cys_knot_C"/>
</dbReference>
<dbReference type="Pfam" id="PF04418">
    <property type="entry name" value="DUF543"/>
    <property type="match status" value="1"/>
</dbReference>
<comment type="function">
    <text evidence="1 13">Component of the MICOS complex, a large protein complex of the mitochondrial inner membrane that plays crucial roles in the maintenance of crista junctions, inner membrane architecture, and formation of contact sites to the outer membrane.</text>
</comment>
<organism evidence="16 17">
    <name type="scientific">Hirundo rustica rustica</name>
    <dbReference type="NCBI Taxonomy" id="333673"/>
    <lineage>
        <taxon>Eukaryota</taxon>
        <taxon>Metazoa</taxon>
        <taxon>Chordata</taxon>
        <taxon>Craniata</taxon>
        <taxon>Vertebrata</taxon>
        <taxon>Euteleostomi</taxon>
        <taxon>Archelosauria</taxon>
        <taxon>Archosauria</taxon>
        <taxon>Dinosauria</taxon>
        <taxon>Saurischia</taxon>
        <taxon>Theropoda</taxon>
        <taxon>Coelurosauria</taxon>
        <taxon>Aves</taxon>
        <taxon>Neognathae</taxon>
        <taxon>Neoaves</taxon>
        <taxon>Telluraves</taxon>
        <taxon>Australaves</taxon>
        <taxon>Passeriformes</taxon>
        <taxon>Sylvioidea</taxon>
        <taxon>Hirundinidae</taxon>
        <taxon>Hirundo</taxon>
    </lineage>
</organism>
<comment type="similarity">
    <text evidence="3 13">Belongs to the MICOS complex subunit Mic10 family.</text>
</comment>
<evidence type="ECO:0000256" key="3">
    <source>
        <dbReference type="ARBA" id="ARBA00006792"/>
    </source>
</evidence>
<dbReference type="GO" id="GO:0009887">
    <property type="term" value="P:animal organ morphogenesis"/>
    <property type="evidence" value="ECO:0007669"/>
    <property type="project" value="TreeGrafter"/>
</dbReference>
<evidence type="ECO:0000256" key="6">
    <source>
        <dbReference type="ARBA" id="ARBA00022692"/>
    </source>
</evidence>
<dbReference type="EMBL" id="QRBI01000235">
    <property type="protein sequence ID" value="RMB91777.1"/>
    <property type="molecule type" value="Genomic_DNA"/>
</dbReference>
<evidence type="ECO:0000256" key="11">
    <source>
        <dbReference type="ARBA" id="ARBA00023136"/>
    </source>
</evidence>
<evidence type="ECO:0000256" key="7">
    <source>
        <dbReference type="ARBA" id="ARBA00022729"/>
    </source>
</evidence>
<dbReference type="GO" id="GO:0048018">
    <property type="term" value="F:receptor ligand activity"/>
    <property type="evidence" value="ECO:0007669"/>
    <property type="project" value="TreeGrafter"/>
</dbReference>
<dbReference type="GO" id="GO:0061617">
    <property type="term" value="C:MICOS complex"/>
    <property type="evidence" value="ECO:0007669"/>
    <property type="project" value="UniProtKB-UniRule"/>
</dbReference>
<reference evidence="16 17" key="1">
    <citation type="submission" date="2018-07" db="EMBL/GenBank/DDBJ databases">
        <title>A high quality draft genome assembly of the barn swallow (H. rustica rustica).</title>
        <authorList>
            <person name="Formenti G."/>
            <person name="Chiara M."/>
            <person name="Poveda L."/>
            <person name="Francoijs K.-J."/>
            <person name="Bonisoli-Alquati A."/>
            <person name="Canova L."/>
            <person name="Gianfranceschi L."/>
            <person name="Horner D.S."/>
            <person name="Saino N."/>
        </authorList>
    </citation>
    <scope>NUCLEOTIDE SEQUENCE [LARGE SCALE GENOMIC DNA]</scope>
    <source>
        <strain evidence="16">Chelidonia</strain>
        <tissue evidence="16">Blood</tissue>
    </source>
</reference>
<sequence>MASEGDLGRKWDRCVADSAVKLGARKAIKSMCGREGGLCARVLVCFEAVVVLSDLNVAISLIVEGAGFGLGIVFSVIFFKRKTWPIAFGSGMGLGMAYSNCQHDFQSPYLLHGKFVKKRLVSKRLGTAVGWVVGTRPPRCRILAELAMMLWFLVGALFPALLLAAPPPINKLALFPDKSAWCEAKNITQIVGHSGCESKSIQNRACLGQCFSYSVPNTFPQSTESLVHCDSCMPAQSMWEIVTLDCPGNEEIPRVDKLVEKILRCSCQACGKEPSHEGALFNVYLNAEENAPHEGPAPHRYPQQQQELEEPPASSHHHHHHHHHEEEGEE</sequence>
<dbReference type="InterPro" id="IPR029034">
    <property type="entry name" value="Cystine-knot_cytokine"/>
</dbReference>
<dbReference type="PANTHER" id="PTHR15283:SF5">
    <property type="entry name" value="NEUROBLASTOMA SUPPRESSOR OF TUMORIGENICITY 1"/>
    <property type="match status" value="1"/>
</dbReference>
<evidence type="ECO:0000313" key="17">
    <source>
        <dbReference type="Proteomes" id="UP000269221"/>
    </source>
</evidence>
<evidence type="ECO:0000256" key="14">
    <source>
        <dbReference type="SAM" id="MobiDB-lite"/>
    </source>
</evidence>
<dbReference type="GO" id="GO:0038098">
    <property type="term" value="P:sequestering of BMP from receptor via BMP binding"/>
    <property type="evidence" value="ECO:0007669"/>
    <property type="project" value="TreeGrafter"/>
</dbReference>
<dbReference type="Pfam" id="PF03045">
    <property type="entry name" value="DAN"/>
    <property type="match status" value="1"/>
</dbReference>
<evidence type="ECO:0000256" key="1">
    <source>
        <dbReference type="ARBA" id="ARBA00002689"/>
    </source>
</evidence>
<proteinExistence type="inferred from homology"/>
<dbReference type="InterPro" id="IPR004133">
    <property type="entry name" value="DAN_dom"/>
</dbReference>
<dbReference type="Gene3D" id="2.10.90.10">
    <property type="entry name" value="Cystine-knot cytokines"/>
    <property type="match status" value="1"/>
</dbReference>
<evidence type="ECO:0000256" key="8">
    <source>
        <dbReference type="ARBA" id="ARBA00022792"/>
    </source>
</evidence>
<feature type="region of interest" description="Disordered" evidence="14">
    <location>
        <begin position="290"/>
        <end position="330"/>
    </location>
</feature>
<protein>
    <recommendedName>
        <fullName evidence="13">MICOS complex subunit MIC10</fullName>
    </recommendedName>
</protein>
<comment type="subunit">
    <text evidence="13">Component of the mitochondrial contact site and cristae organizing system (MICOS) complex.</text>
</comment>
<feature type="transmembrane region" description="Helical" evidence="13">
    <location>
        <begin position="146"/>
        <end position="165"/>
    </location>
</feature>
<keyword evidence="17" id="KW-1185">Reference proteome</keyword>
<keyword evidence="8 13" id="KW-0999">Mitochondrion inner membrane</keyword>
<keyword evidence="9 13" id="KW-1133">Transmembrane helix</keyword>
<dbReference type="PANTHER" id="PTHR15283">
    <property type="entry name" value="GREMLIN 1"/>
    <property type="match status" value="1"/>
</dbReference>
<keyword evidence="5" id="KW-0964">Secreted</keyword>
<dbReference type="FunFam" id="2.10.90.10:FF:000016">
    <property type="entry name" value="Neuroblastoma suppressor of tumorigenicity 1"/>
    <property type="match status" value="1"/>
</dbReference>
<dbReference type="InterPro" id="IPR007512">
    <property type="entry name" value="Mic10"/>
</dbReference>
<dbReference type="AlphaFoldDB" id="A0A3M0ISD3"/>
<comment type="caution">
    <text evidence="13">Lacks conserved residue(s) required for the propagation of feature annotation.</text>
</comment>
<dbReference type="GO" id="GO:0005615">
    <property type="term" value="C:extracellular space"/>
    <property type="evidence" value="ECO:0007669"/>
    <property type="project" value="TreeGrafter"/>
</dbReference>
<dbReference type="GO" id="GO:0036122">
    <property type="term" value="F:BMP binding"/>
    <property type="evidence" value="ECO:0007669"/>
    <property type="project" value="TreeGrafter"/>
</dbReference>
<name>A0A3M0ISD3_HIRRU</name>
<dbReference type="SMART" id="SM00041">
    <property type="entry name" value="CT"/>
    <property type="match status" value="1"/>
</dbReference>
<comment type="similarity">
    <text evidence="4">Belongs to the DAN family.</text>
</comment>
<dbReference type="STRING" id="333673.A0A3M0ISD3"/>
<accession>A0A3M0ISD3</accession>
<dbReference type="Proteomes" id="UP000269221">
    <property type="component" value="Unassembled WGS sequence"/>
</dbReference>
<evidence type="ECO:0000256" key="4">
    <source>
        <dbReference type="ARBA" id="ARBA00007872"/>
    </source>
</evidence>
<evidence type="ECO:0000256" key="12">
    <source>
        <dbReference type="ARBA" id="ARBA00023157"/>
    </source>
</evidence>
<keyword evidence="7" id="KW-0732">Signal</keyword>
<gene>
    <name evidence="16" type="ORF">DUI87_32007</name>
</gene>